<dbReference type="Pfam" id="PF00903">
    <property type="entry name" value="Glyoxalase"/>
    <property type="match status" value="1"/>
</dbReference>
<dbReference type="OrthoDB" id="4725692at2"/>
<dbReference type="PROSITE" id="PS51819">
    <property type="entry name" value="VOC"/>
    <property type="match status" value="1"/>
</dbReference>
<sequence>MSLAKGYFDVGLFTNQYEAQQRFWSEQVGLPFDHTLKLGGGVRQHRYQAGDAVLKLNDARDALPMAERQPIAALLVAVAGLSAPRELQDPDGNAITLVPAGHEGINGLAVRLQVTDVAQSSQFYQQVLACTEVSPGVLRCGEALLLLEQASARCAPDTAPLVAKGLRYLTLQVFDCDAAYASALAAGAEGTKAPVNMGSTARIAFIRDPDGIWIELSERASVTGKTIG</sequence>
<dbReference type="CDD" id="cd06587">
    <property type="entry name" value="VOC"/>
    <property type="match status" value="1"/>
</dbReference>
<keyword evidence="3" id="KW-1185">Reference proteome</keyword>
<organism evidence="2 3">
    <name type="scientific">Halopseudomonas pachastrellae</name>
    <dbReference type="NCBI Taxonomy" id="254161"/>
    <lineage>
        <taxon>Bacteria</taxon>
        <taxon>Pseudomonadati</taxon>
        <taxon>Pseudomonadota</taxon>
        <taxon>Gammaproteobacteria</taxon>
        <taxon>Pseudomonadales</taxon>
        <taxon>Pseudomonadaceae</taxon>
        <taxon>Halopseudomonas</taxon>
    </lineage>
</organism>
<protein>
    <recommendedName>
        <fullName evidence="1">VOC domain-containing protein</fullName>
    </recommendedName>
</protein>
<feature type="domain" description="VOC" evidence="1">
    <location>
        <begin position="104"/>
        <end position="219"/>
    </location>
</feature>
<dbReference type="Proteomes" id="UP000242847">
    <property type="component" value="Unassembled WGS sequence"/>
</dbReference>
<accession>A0A1S8DH06</accession>
<dbReference type="Gene3D" id="3.10.180.10">
    <property type="entry name" value="2,3-Dihydroxybiphenyl 1,2-Dioxygenase, domain 1"/>
    <property type="match status" value="1"/>
</dbReference>
<dbReference type="InterPro" id="IPR004360">
    <property type="entry name" value="Glyas_Fos-R_dOase_dom"/>
</dbReference>
<evidence type="ECO:0000313" key="3">
    <source>
        <dbReference type="Proteomes" id="UP000242847"/>
    </source>
</evidence>
<dbReference type="SUPFAM" id="SSF54593">
    <property type="entry name" value="Glyoxalase/Bleomycin resistance protein/Dihydroxybiphenyl dioxygenase"/>
    <property type="match status" value="1"/>
</dbReference>
<dbReference type="RefSeq" id="WP_083727773.1">
    <property type="nucleotide sequence ID" value="NZ_FOUD01000023.1"/>
</dbReference>
<dbReference type="InterPro" id="IPR037523">
    <property type="entry name" value="VOC_core"/>
</dbReference>
<dbReference type="AlphaFoldDB" id="A0A1S8DH06"/>
<reference evidence="2 3" key="1">
    <citation type="submission" date="2017-01" db="EMBL/GenBank/DDBJ databases">
        <title>Draft genome sequence of Pseudomonas pachastrellae type strain CCUG 46540T from a deep sea.</title>
        <authorList>
            <person name="Gomila M."/>
            <person name="Mulet M."/>
            <person name="Lalucat J."/>
            <person name="Garcia-Valdes E."/>
        </authorList>
    </citation>
    <scope>NUCLEOTIDE SEQUENCE [LARGE SCALE GENOMIC DNA]</scope>
    <source>
        <strain evidence="2 3">CCUG 46540</strain>
    </source>
</reference>
<proteinExistence type="predicted"/>
<dbReference type="InterPro" id="IPR029068">
    <property type="entry name" value="Glyas_Bleomycin-R_OHBP_Dase"/>
</dbReference>
<dbReference type="EMBL" id="MUBC01000023">
    <property type="protein sequence ID" value="ONM43677.1"/>
    <property type="molecule type" value="Genomic_DNA"/>
</dbReference>
<gene>
    <name evidence="2" type="ORF">BXT89_11380</name>
</gene>
<evidence type="ECO:0000259" key="1">
    <source>
        <dbReference type="PROSITE" id="PS51819"/>
    </source>
</evidence>
<comment type="caution">
    <text evidence="2">The sequence shown here is derived from an EMBL/GenBank/DDBJ whole genome shotgun (WGS) entry which is preliminary data.</text>
</comment>
<dbReference type="STRING" id="254161.SAMN05216256_12349"/>
<name>A0A1S8DH06_9GAMM</name>
<evidence type="ECO:0000313" key="2">
    <source>
        <dbReference type="EMBL" id="ONM43677.1"/>
    </source>
</evidence>